<comment type="subcellular location">
    <subcellularLocation>
        <location evidence="1">Membrane</location>
        <topology evidence="1">Multi-pass membrane protein</topology>
    </subcellularLocation>
</comment>
<protein>
    <submittedName>
        <fullName evidence="6">Uncharacterized protein</fullName>
    </submittedName>
</protein>
<name>A0AAD6IJZ9_PENCN</name>
<dbReference type="Proteomes" id="UP001219568">
    <property type="component" value="Unassembled WGS sequence"/>
</dbReference>
<dbReference type="PANTHER" id="PTHR48022">
    <property type="entry name" value="PLASTIDIC GLUCOSE TRANSPORTER 4"/>
    <property type="match status" value="1"/>
</dbReference>
<keyword evidence="7" id="KW-1185">Reference proteome</keyword>
<dbReference type="InterPro" id="IPR005828">
    <property type="entry name" value="MFS_sugar_transport-like"/>
</dbReference>
<dbReference type="SUPFAM" id="SSF103473">
    <property type="entry name" value="MFS general substrate transporter"/>
    <property type="match status" value="1"/>
</dbReference>
<dbReference type="InterPro" id="IPR036259">
    <property type="entry name" value="MFS_trans_sf"/>
</dbReference>
<reference evidence="6" key="1">
    <citation type="journal article" date="2023" name="IMA Fungus">
        <title>Comparative genomic study of the Penicillium genus elucidates a diverse pangenome and 15 lateral gene transfer events.</title>
        <authorList>
            <person name="Petersen C."/>
            <person name="Sorensen T."/>
            <person name="Nielsen M.R."/>
            <person name="Sondergaard T.E."/>
            <person name="Sorensen J.L."/>
            <person name="Fitzpatrick D.A."/>
            <person name="Frisvad J.C."/>
            <person name="Nielsen K.L."/>
        </authorList>
    </citation>
    <scope>NUCLEOTIDE SEQUENCE</scope>
    <source>
        <strain evidence="6">IBT 15450</strain>
    </source>
</reference>
<organism evidence="6 7">
    <name type="scientific">Penicillium canescens</name>
    <dbReference type="NCBI Taxonomy" id="5083"/>
    <lineage>
        <taxon>Eukaryota</taxon>
        <taxon>Fungi</taxon>
        <taxon>Dikarya</taxon>
        <taxon>Ascomycota</taxon>
        <taxon>Pezizomycotina</taxon>
        <taxon>Eurotiomycetes</taxon>
        <taxon>Eurotiomycetidae</taxon>
        <taxon>Eurotiales</taxon>
        <taxon>Aspergillaceae</taxon>
        <taxon>Penicillium</taxon>
    </lineage>
</organism>
<proteinExistence type="predicted"/>
<dbReference type="InterPro" id="IPR050360">
    <property type="entry name" value="MFS_Sugar_Transporters"/>
</dbReference>
<feature type="transmembrane region" description="Helical" evidence="5">
    <location>
        <begin position="168"/>
        <end position="187"/>
    </location>
</feature>
<gene>
    <name evidence="6" type="ORF">N7460_002511</name>
</gene>
<comment type="caution">
    <text evidence="6">The sequence shown here is derived from an EMBL/GenBank/DDBJ whole genome shotgun (WGS) entry which is preliminary data.</text>
</comment>
<evidence type="ECO:0000256" key="5">
    <source>
        <dbReference type="SAM" id="Phobius"/>
    </source>
</evidence>
<keyword evidence="2 5" id="KW-0812">Transmembrane</keyword>
<accession>A0AAD6IJZ9</accession>
<dbReference type="AlphaFoldDB" id="A0AAD6IJZ9"/>
<dbReference type="PANTHER" id="PTHR48022:SF77">
    <property type="entry name" value="MAJOR FACILITATOR SUPERFAMILY (MFS) PROFILE DOMAIN-CONTAINING PROTEIN"/>
    <property type="match status" value="1"/>
</dbReference>
<keyword evidence="3 5" id="KW-1133">Transmembrane helix</keyword>
<evidence type="ECO:0000313" key="7">
    <source>
        <dbReference type="Proteomes" id="UP001219568"/>
    </source>
</evidence>
<feature type="transmembrane region" description="Helical" evidence="5">
    <location>
        <begin position="199"/>
        <end position="217"/>
    </location>
</feature>
<dbReference type="EMBL" id="JAQJZL010000002">
    <property type="protein sequence ID" value="KAJ6051977.1"/>
    <property type="molecule type" value="Genomic_DNA"/>
</dbReference>
<sequence>MRSTWWKQSTNGAERSEKGCQFGGTVIGWVCNGTSKIYDGRAWKIPSGLFFIIPSIIISPNWFIPEFGSFSWSSTTDEIEEDFSLLQKGLEEEPEQGHFKELFSNANRKRTAIVQATGQAFTSQYGTLYVKPLQTINRFNFNVIMVSSDSPHCTQDSTLIHANLDRPLLLIGAAVQMAALMAMGALGVHTPNYTEKSTIVAMSSLFMIEFNIGWADLTYVMTTEIPALRLRDNSQRIASVANMLTFFVVASSMPCLMDSDYANLHSKVGFIYGSISVASVVFVYFRVPECHGR</sequence>
<evidence type="ECO:0000256" key="3">
    <source>
        <dbReference type="ARBA" id="ARBA00022989"/>
    </source>
</evidence>
<keyword evidence="4 5" id="KW-0472">Membrane</keyword>
<evidence type="ECO:0000256" key="1">
    <source>
        <dbReference type="ARBA" id="ARBA00004141"/>
    </source>
</evidence>
<feature type="transmembrane region" description="Helical" evidence="5">
    <location>
        <begin position="237"/>
        <end position="257"/>
    </location>
</feature>
<dbReference type="GO" id="GO:0016020">
    <property type="term" value="C:membrane"/>
    <property type="evidence" value="ECO:0007669"/>
    <property type="project" value="UniProtKB-SubCell"/>
</dbReference>
<dbReference type="Pfam" id="PF00083">
    <property type="entry name" value="Sugar_tr"/>
    <property type="match status" value="1"/>
</dbReference>
<evidence type="ECO:0000256" key="2">
    <source>
        <dbReference type="ARBA" id="ARBA00022692"/>
    </source>
</evidence>
<feature type="transmembrane region" description="Helical" evidence="5">
    <location>
        <begin position="269"/>
        <end position="287"/>
    </location>
</feature>
<reference evidence="6" key="2">
    <citation type="submission" date="2023-01" db="EMBL/GenBank/DDBJ databases">
        <authorList>
            <person name="Petersen C."/>
        </authorList>
    </citation>
    <scope>NUCLEOTIDE SEQUENCE</scope>
    <source>
        <strain evidence="6">IBT 15450</strain>
    </source>
</reference>
<dbReference type="GO" id="GO:0005351">
    <property type="term" value="F:carbohydrate:proton symporter activity"/>
    <property type="evidence" value="ECO:0007669"/>
    <property type="project" value="TreeGrafter"/>
</dbReference>
<evidence type="ECO:0000313" key="6">
    <source>
        <dbReference type="EMBL" id="KAJ6051977.1"/>
    </source>
</evidence>
<evidence type="ECO:0000256" key="4">
    <source>
        <dbReference type="ARBA" id="ARBA00023136"/>
    </source>
</evidence>
<dbReference type="Gene3D" id="1.20.1250.20">
    <property type="entry name" value="MFS general substrate transporter like domains"/>
    <property type="match status" value="1"/>
</dbReference>